<dbReference type="InterPro" id="IPR016167">
    <property type="entry name" value="FAD-bd_PCMH_sub1"/>
</dbReference>
<dbReference type="Gene3D" id="3.30.465.10">
    <property type="match status" value="1"/>
</dbReference>
<dbReference type="InterPro" id="IPR016171">
    <property type="entry name" value="Vanillyl_alc_oxidase_C-sub2"/>
</dbReference>
<dbReference type="PANTHER" id="PTHR11748">
    <property type="entry name" value="D-LACTATE DEHYDROGENASE"/>
    <property type="match status" value="1"/>
</dbReference>
<keyword evidence="3" id="KW-0274">FAD</keyword>
<organism evidence="6 7">
    <name type="scientific">Geobacter argillaceus</name>
    <dbReference type="NCBI Taxonomy" id="345631"/>
    <lineage>
        <taxon>Bacteria</taxon>
        <taxon>Pseudomonadati</taxon>
        <taxon>Thermodesulfobacteriota</taxon>
        <taxon>Desulfuromonadia</taxon>
        <taxon>Geobacterales</taxon>
        <taxon>Geobacteraceae</taxon>
        <taxon>Geobacter</taxon>
    </lineage>
</organism>
<gene>
    <name evidence="6" type="ORF">JN12_04021</name>
</gene>
<dbReference type="GO" id="GO:0008720">
    <property type="term" value="F:D-lactate dehydrogenase (NAD+) activity"/>
    <property type="evidence" value="ECO:0007669"/>
    <property type="project" value="TreeGrafter"/>
</dbReference>
<dbReference type="InterPro" id="IPR004113">
    <property type="entry name" value="FAD-bd_oxidored_4_C"/>
</dbReference>
<evidence type="ECO:0000313" key="7">
    <source>
        <dbReference type="Proteomes" id="UP000319449"/>
    </source>
</evidence>
<reference evidence="6 7" key="1">
    <citation type="submission" date="2019-07" db="EMBL/GenBank/DDBJ databases">
        <title>Genomic Encyclopedia of Archaeal and Bacterial Type Strains, Phase II (KMG-II): from individual species to whole genera.</title>
        <authorList>
            <person name="Goeker M."/>
        </authorList>
    </citation>
    <scope>NUCLEOTIDE SEQUENCE [LARGE SCALE GENOMIC DNA]</scope>
    <source>
        <strain evidence="6 7">ATCC BAA-1139</strain>
    </source>
</reference>
<dbReference type="EMBL" id="VLLN01000052">
    <property type="protein sequence ID" value="TWJ11340.1"/>
    <property type="molecule type" value="Genomic_DNA"/>
</dbReference>
<dbReference type="Gene3D" id="3.40.462.10">
    <property type="entry name" value="FAD-linked oxidases, C-terminal domain"/>
    <property type="match status" value="1"/>
</dbReference>
<comment type="caution">
    <text evidence="6">The sequence shown here is derived from an EMBL/GenBank/DDBJ whole genome shotgun (WGS) entry which is preliminary data.</text>
</comment>
<dbReference type="Pfam" id="PF02913">
    <property type="entry name" value="FAD-oxidase_C"/>
    <property type="match status" value="1"/>
</dbReference>
<keyword evidence="2" id="KW-0285">Flavoprotein</keyword>
<dbReference type="SUPFAM" id="SSF56176">
    <property type="entry name" value="FAD-binding/transporter-associated domain-like"/>
    <property type="match status" value="1"/>
</dbReference>
<dbReference type="PANTHER" id="PTHR11748:SF114">
    <property type="entry name" value="ARYL-ALCOHOL OXIDASE VANILLYL-ALCOHOL OXIDASE (AFU_ORTHOLOGUE AFUA_3G09500)-RELATED"/>
    <property type="match status" value="1"/>
</dbReference>
<evidence type="ECO:0000256" key="1">
    <source>
        <dbReference type="ARBA" id="ARBA00001974"/>
    </source>
</evidence>
<name>A0A562V068_9BACT</name>
<evidence type="ECO:0000259" key="5">
    <source>
        <dbReference type="PROSITE" id="PS51387"/>
    </source>
</evidence>
<comment type="cofactor">
    <cofactor evidence="1">
        <name>FAD</name>
        <dbReference type="ChEBI" id="CHEBI:57692"/>
    </cofactor>
</comment>
<evidence type="ECO:0000256" key="3">
    <source>
        <dbReference type="ARBA" id="ARBA00022827"/>
    </source>
</evidence>
<dbReference type="SUPFAM" id="SSF55103">
    <property type="entry name" value="FAD-linked oxidases, C-terminal domain"/>
    <property type="match status" value="1"/>
</dbReference>
<keyword evidence="4" id="KW-0560">Oxidoreductase</keyword>
<dbReference type="InterPro" id="IPR036318">
    <property type="entry name" value="FAD-bd_PCMH-like_sf"/>
</dbReference>
<dbReference type="Proteomes" id="UP000319449">
    <property type="component" value="Unassembled WGS sequence"/>
</dbReference>
<dbReference type="InterPro" id="IPR016170">
    <property type="entry name" value="Cytok_DH_C_sf"/>
</dbReference>
<dbReference type="GO" id="GO:0004458">
    <property type="term" value="F:D-lactate dehydrogenase (cytochrome) activity"/>
    <property type="evidence" value="ECO:0007669"/>
    <property type="project" value="TreeGrafter"/>
</dbReference>
<dbReference type="PROSITE" id="PS51387">
    <property type="entry name" value="FAD_PCMH"/>
    <property type="match status" value="1"/>
</dbReference>
<proteinExistence type="predicted"/>
<dbReference type="RefSeq" id="WP_145026256.1">
    <property type="nucleotide sequence ID" value="NZ_VLLN01000052.1"/>
</dbReference>
<dbReference type="InterPro" id="IPR016166">
    <property type="entry name" value="FAD-bd_PCMH"/>
</dbReference>
<protein>
    <submittedName>
        <fullName evidence="6">4-cresol dehydrogenase (Hydroxylating)</fullName>
    </submittedName>
</protein>
<dbReference type="Gene3D" id="3.30.43.10">
    <property type="entry name" value="Uridine Diphospho-n-acetylenolpyruvylglucosamine Reductase, domain 2"/>
    <property type="match status" value="1"/>
</dbReference>
<dbReference type="Pfam" id="PF01565">
    <property type="entry name" value="FAD_binding_4"/>
    <property type="match status" value="1"/>
</dbReference>
<dbReference type="InterPro" id="IPR016164">
    <property type="entry name" value="FAD-linked_Oxase-like_C"/>
</dbReference>
<evidence type="ECO:0000256" key="2">
    <source>
        <dbReference type="ARBA" id="ARBA00022630"/>
    </source>
</evidence>
<dbReference type="GO" id="GO:1903457">
    <property type="term" value="P:lactate catabolic process"/>
    <property type="evidence" value="ECO:0007669"/>
    <property type="project" value="TreeGrafter"/>
</dbReference>
<sequence>MSRFAALPKGVTEESFAKAIQEYRALLGENRVRVDPASLEPYLKITIAESAELHKPSAALCPSTVKEVQTIVAIANKYKTPLWTVCNGENEGYGSSAPATPGQIVVDLKNMNKIIEVDQELAYCHLEPGVTYNDLYQHLKKKNINLWLDVPASAANVSIIGNTLERGCGYTPYSEKFIFSCGMEVVLPNATLLRTGMGGIPNSTSTQVFKWGYGPYVDGLFSQGNSGIVTKLGIWLMPPPPPGGYMPFCMKFSDVEMIGEIFKPLMFLRETQIVPNACAVTSAGWEAAGTNGKKTGAAAWSLYGAVYGTPEQVALNWSYVSGAFKKAFGSRVRIITDNEGKDDPVFQYRKQLMMGVVSDQVTGLDKLRGRNGGYMRFSPTASARPAECRDQVKVATRILHRYGFDYIAEFIVGWRDARHNIEIIFDRTKPEAMKKAYSCYDELMTAFTKRGWLINRTNTAFMDKVANTLSPEVRRINRTIKMALDPNNIMAPGKSGITLA</sequence>
<dbReference type="AlphaFoldDB" id="A0A562V068"/>
<dbReference type="Gene3D" id="1.10.45.10">
    <property type="entry name" value="Vanillyl-alcohol Oxidase, Chain A, domain 4"/>
    <property type="match status" value="1"/>
</dbReference>
<dbReference type="OrthoDB" id="9811557at2"/>
<evidence type="ECO:0000313" key="6">
    <source>
        <dbReference type="EMBL" id="TWJ11340.1"/>
    </source>
</evidence>
<keyword evidence="7" id="KW-1185">Reference proteome</keyword>
<feature type="domain" description="FAD-binding PCMH-type" evidence="5">
    <location>
        <begin position="52"/>
        <end position="239"/>
    </location>
</feature>
<evidence type="ECO:0000256" key="4">
    <source>
        <dbReference type="ARBA" id="ARBA00023002"/>
    </source>
</evidence>
<dbReference type="InterPro" id="IPR016169">
    <property type="entry name" value="FAD-bd_PCMH_sub2"/>
</dbReference>
<dbReference type="InterPro" id="IPR006094">
    <property type="entry name" value="Oxid_FAD_bind_N"/>
</dbReference>
<accession>A0A562V068</accession>
<dbReference type="GO" id="GO:0071949">
    <property type="term" value="F:FAD binding"/>
    <property type="evidence" value="ECO:0007669"/>
    <property type="project" value="InterPro"/>
</dbReference>